<sequence>YFCKSSLQPCAAYWTTIGLWEHRSLMTSGVVDLILVRGSEGNTSSLQTSMDGSDLSGPEILRLSHRLTLRH</sequence>
<feature type="non-terminal residue" evidence="1">
    <location>
        <position position="71"/>
    </location>
</feature>
<reference evidence="1 2" key="1">
    <citation type="submission" date="2008-07" db="EMBL/GenBank/DDBJ databases">
        <authorList>
            <person name="El-Sayed N."/>
            <person name="Caler E."/>
            <person name="Inman J."/>
            <person name="Amedeo P."/>
            <person name="Hass B."/>
            <person name="Wortman J."/>
        </authorList>
    </citation>
    <scope>NUCLEOTIDE SEQUENCE [LARGE SCALE GENOMIC DNA]</scope>
    <source>
        <strain evidence="2">ATCC 50983 / TXsc</strain>
    </source>
</reference>
<protein>
    <submittedName>
        <fullName evidence="1">Uncharacterized protein</fullName>
    </submittedName>
</protein>
<evidence type="ECO:0000313" key="2">
    <source>
        <dbReference type="Proteomes" id="UP000007800"/>
    </source>
</evidence>
<gene>
    <name evidence="1" type="ORF">Pmar_PMAR005759</name>
</gene>
<dbReference type="EMBL" id="GG672192">
    <property type="protein sequence ID" value="EER17238.1"/>
    <property type="molecule type" value="Genomic_DNA"/>
</dbReference>
<dbReference type="AlphaFoldDB" id="C5KE26"/>
<name>C5KE26_PERM5</name>
<organism evidence="2">
    <name type="scientific">Perkinsus marinus (strain ATCC 50983 / TXsc)</name>
    <dbReference type="NCBI Taxonomy" id="423536"/>
    <lineage>
        <taxon>Eukaryota</taxon>
        <taxon>Sar</taxon>
        <taxon>Alveolata</taxon>
        <taxon>Perkinsozoa</taxon>
        <taxon>Perkinsea</taxon>
        <taxon>Perkinsida</taxon>
        <taxon>Perkinsidae</taxon>
        <taxon>Perkinsus</taxon>
    </lineage>
</organism>
<dbReference type="GeneID" id="9053559"/>
<keyword evidence="2" id="KW-1185">Reference proteome</keyword>
<dbReference type="Proteomes" id="UP000007800">
    <property type="component" value="Unassembled WGS sequence"/>
</dbReference>
<dbReference type="InParanoid" id="C5KE26"/>
<evidence type="ECO:0000313" key="1">
    <source>
        <dbReference type="EMBL" id="EER17238.1"/>
    </source>
</evidence>
<dbReference type="RefSeq" id="XP_002785442.1">
    <property type="nucleotide sequence ID" value="XM_002785396.1"/>
</dbReference>
<proteinExistence type="predicted"/>
<accession>C5KE26</accession>
<feature type="non-terminal residue" evidence="1">
    <location>
        <position position="1"/>
    </location>
</feature>